<dbReference type="OrthoDB" id="4759758at2"/>
<reference evidence="2 3" key="1">
    <citation type="submission" date="2019-01" db="EMBL/GenBank/DDBJ databases">
        <title>Genome sequences of Streptomyces and Rhizobium isolates collected from root and soil.</title>
        <authorList>
            <person name="Chhettri S."/>
            <person name="Sevigny J.L."/>
            <person name="Sen A."/>
            <person name="Ennis N."/>
            <person name="Tisa L."/>
        </authorList>
    </citation>
    <scope>NUCLEOTIDE SEQUENCE [LARGE SCALE GENOMIC DNA]</scope>
    <source>
        <strain evidence="2 3">San01</strain>
    </source>
</reference>
<evidence type="ECO:0000259" key="1">
    <source>
        <dbReference type="SMART" id="SM00860"/>
    </source>
</evidence>
<evidence type="ECO:0000313" key="3">
    <source>
        <dbReference type="Proteomes" id="UP000283128"/>
    </source>
</evidence>
<comment type="caution">
    <text evidence="2">The sequence shown here is derived from an EMBL/GenBank/DDBJ whole genome shotgun (WGS) entry which is preliminary data.</text>
</comment>
<accession>A0A3S2WKD9</accession>
<dbReference type="SMART" id="SM00860">
    <property type="entry name" value="SMI1_KNR4"/>
    <property type="match status" value="1"/>
</dbReference>
<sequence length="186" mass="19447">MANKIAAAVVGAWDEIERWYEAQGAAHLILPPASGEQIAALEATLGVELPEAVTASLQRHNGSTDGGWPTGTLLSCDGILQEVSVWRDLLTSGDFDDLKDFVADGEALKAGWWQIGWVSLDADGGGNGAVLDLSPGPGGRIGQVIDMDHEAGPSGPIASDFVGYLTGVAARLDDFSVIDGQYVEEQ</sequence>
<organism evidence="2 3">
    <name type="scientific">Streptomyces antnestii</name>
    <dbReference type="NCBI Taxonomy" id="2494256"/>
    <lineage>
        <taxon>Bacteria</taxon>
        <taxon>Bacillati</taxon>
        <taxon>Actinomycetota</taxon>
        <taxon>Actinomycetes</taxon>
        <taxon>Kitasatosporales</taxon>
        <taxon>Streptomycetaceae</taxon>
        <taxon>Streptomyces</taxon>
    </lineage>
</organism>
<dbReference type="PANTHER" id="PTHR47432:SF1">
    <property type="entry name" value="CELL WALL ASSEMBLY REGULATOR SMI1"/>
    <property type="match status" value="1"/>
</dbReference>
<dbReference type="RefSeq" id="WP_127827929.1">
    <property type="nucleotide sequence ID" value="NZ_RZYA01000004.1"/>
</dbReference>
<proteinExistence type="predicted"/>
<dbReference type="EMBL" id="RZYA01000004">
    <property type="protein sequence ID" value="RVU26103.1"/>
    <property type="molecule type" value="Genomic_DNA"/>
</dbReference>
<dbReference type="InterPro" id="IPR037883">
    <property type="entry name" value="Knr4/Smi1-like_sf"/>
</dbReference>
<dbReference type="AlphaFoldDB" id="A0A3S2WKD9"/>
<dbReference type="InterPro" id="IPR018958">
    <property type="entry name" value="Knr4/Smi1-like_dom"/>
</dbReference>
<dbReference type="Pfam" id="PF09346">
    <property type="entry name" value="SMI1_KNR4"/>
    <property type="match status" value="1"/>
</dbReference>
<name>A0A3S2WKD9_9ACTN</name>
<dbReference type="PANTHER" id="PTHR47432">
    <property type="entry name" value="CELL WALL ASSEMBLY REGULATOR SMI1"/>
    <property type="match status" value="1"/>
</dbReference>
<dbReference type="SUPFAM" id="SSF160631">
    <property type="entry name" value="SMI1/KNR4-like"/>
    <property type="match status" value="1"/>
</dbReference>
<feature type="domain" description="Knr4/Smi1-like" evidence="1">
    <location>
        <begin position="32"/>
        <end position="167"/>
    </location>
</feature>
<dbReference type="Proteomes" id="UP000283128">
    <property type="component" value="Unassembled WGS sequence"/>
</dbReference>
<gene>
    <name evidence="2" type="ORF">EOT10_10960</name>
</gene>
<protein>
    <submittedName>
        <fullName evidence="2">Glucan synthase 1-like protein</fullName>
    </submittedName>
</protein>
<dbReference type="InterPro" id="IPR051873">
    <property type="entry name" value="KNR4/SMI1_regulator"/>
</dbReference>
<dbReference type="Gene3D" id="3.40.1580.10">
    <property type="entry name" value="SMI1/KNR4-like"/>
    <property type="match status" value="1"/>
</dbReference>
<keyword evidence="3" id="KW-1185">Reference proteome</keyword>
<evidence type="ECO:0000313" key="2">
    <source>
        <dbReference type="EMBL" id="RVU26103.1"/>
    </source>
</evidence>